<dbReference type="AlphaFoldDB" id="A0AAV7MQF7"/>
<sequence>MERLGRITELQRDKRALALPDFNNSNCDAEEFALKKGNVGGKHAFIRRLAICSPKQRRRNMSRSSCRGKLKPRAPRVRCGVLAARGVVGYQLDTRLSVSRTEMDSCIASA</sequence>
<reference evidence="1" key="1">
    <citation type="journal article" date="2022" name="bioRxiv">
        <title>Sequencing and chromosome-scale assembly of the giantPleurodeles waltlgenome.</title>
        <authorList>
            <person name="Brown T."/>
            <person name="Elewa A."/>
            <person name="Iarovenko S."/>
            <person name="Subramanian E."/>
            <person name="Araus A.J."/>
            <person name="Petzold A."/>
            <person name="Susuki M."/>
            <person name="Suzuki K.-i.T."/>
            <person name="Hayashi T."/>
            <person name="Toyoda A."/>
            <person name="Oliveira C."/>
            <person name="Osipova E."/>
            <person name="Leigh N.D."/>
            <person name="Simon A."/>
            <person name="Yun M.H."/>
        </authorList>
    </citation>
    <scope>NUCLEOTIDE SEQUENCE</scope>
    <source>
        <strain evidence="1">20211129_DDA</strain>
        <tissue evidence="1">Liver</tissue>
    </source>
</reference>
<accession>A0AAV7MQF7</accession>
<proteinExistence type="predicted"/>
<evidence type="ECO:0000313" key="1">
    <source>
        <dbReference type="EMBL" id="KAJ1105611.1"/>
    </source>
</evidence>
<keyword evidence="2" id="KW-1185">Reference proteome</keyword>
<evidence type="ECO:0000313" key="2">
    <source>
        <dbReference type="Proteomes" id="UP001066276"/>
    </source>
</evidence>
<dbReference type="Proteomes" id="UP001066276">
    <property type="component" value="Chromosome 9"/>
</dbReference>
<organism evidence="1 2">
    <name type="scientific">Pleurodeles waltl</name>
    <name type="common">Iberian ribbed newt</name>
    <dbReference type="NCBI Taxonomy" id="8319"/>
    <lineage>
        <taxon>Eukaryota</taxon>
        <taxon>Metazoa</taxon>
        <taxon>Chordata</taxon>
        <taxon>Craniata</taxon>
        <taxon>Vertebrata</taxon>
        <taxon>Euteleostomi</taxon>
        <taxon>Amphibia</taxon>
        <taxon>Batrachia</taxon>
        <taxon>Caudata</taxon>
        <taxon>Salamandroidea</taxon>
        <taxon>Salamandridae</taxon>
        <taxon>Pleurodelinae</taxon>
        <taxon>Pleurodeles</taxon>
    </lineage>
</organism>
<comment type="caution">
    <text evidence="1">The sequence shown here is derived from an EMBL/GenBank/DDBJ whole genome shotgun (WGS) entry which is preliminary data.</text>
</comment>
<dbReference type="EMBL" id="JANPWB010000013">
    <property type="protein sequence ID" value="KAJ1105611.1"/>
    <property type="molecule type" value="Genomic_DNA"/>
</dbReference>
<name>A0AAV7MQF7_PLEWA</name>
<gene>
    <name evidence="1" type="ORF">NDU88_003016</name>
</gene>
<protein>
    <submittedName>
        <fullName evidence="1">Uncharacterized protein</fullName>
    </submittedName>
</protein>